<dbReference type="Gene3D" id="4.10.320.10">
    <property type="entry name" value="E3-binding domain"/>
    <property type="match status" value="1"/>
</dbReference>
<feature type="region of interest" description="Disordered" evidence="8">
    <location>
        <begin position="107"/>
        <end position="134"/>
    </location>
</feature>
<dbReference type="Pfam" id="PF02817">
    <property type="entry name" value="E3_binding"/>
    <property type="match status" value="1"/>
</dbReference>
<evidence type="ECO:0000256" key="7">
    <source>
        <dbReference type="RuleBase" id="RU003423"/>
    </source>
</evidence>
<evidence type="ECO:0000256" key="2">
    <source>
        <dbReference type="ARBA" id="ARBA00007317"/>
    </source>
</evidence>
<dbReference type="Pfam" id="PF00198">
    <property type="entry name" value="2-oxoacid_dh"/>
    <property type="match status" value="1"/>
</dbReference>
<keyword evidence="6 7" id="KW-0012">Acyltransferase</keyword>
<reference evidence="11 18" key="3">
    <citation type="journal article" date="2019" name="Nat. Med.">
        <title>A library of human gut bacterial isolates paired with longitudinal multiomics data enables mechanistic microbiome research.</title>
        <authorList>
            <person name="Poyet M."/>
            <person name="Groussin M."/>
            <person name="Gibbons S.M."/>
            <person name="Avila-Pacheco J."/>
            <person name="Jiang X."/>
            <person name="Kearney S.M."/>
            <person name="Perrotta A.R."/>
            <person name="Berdy B."/>
            <person name="Zhao S."/>
            <person name="Lieberman T.D."/>
            <person name="Swanson P.K."/>
            <person name="Smith M."/>
            <person name="Roesemann S."/>
            <person name="Alexander J.E."/>
            <person name="Rich S.A."/>
            <person name="Livny J."/>
            <person name="Vlamakis H."/>
            <person name="Clish C."/>
            <person name="Bullock K."/>
            <person name="Deik A."/>
            <person name="Scott J."/>
            <person name="Pierce K.A."/>
            <person name="Xavier R.J."/>
            <person name="Alm E.J."/>
        </authorList>
    </citation>
    <scope>NUCLEOTIDE SEQUENCE [LARGE SCALE GENOMIC DNA]</scope>
    <source>
        <strain evidence="11 18">BIOML-A16</strain>
    </source>
</reference>
<dbReference type="EMBL" id="FNRP01000009">
    <property type="protein sequence ID" value="SEA59386.1"/>
    <property type="molecule type" value="Genomic_DNA"/>
</dbReference>
<dbReference type="EC" id="2.3.1.-" evidence="7"/>
<dbReference type="InterPro" id="IPR003016">
    <property type="entry name" value="2-oxoA_DH_lipoyl-BS"/>
</dbReference>
<evidence type="ECO:0000256" key="6">
    <source>
        <dbReference type="ARBA" id="ARBA00023315"/>
    </source>
</evidence>
<evidence type="ECO:0000313" key="16">
    <source>
        <dbReference type="Proteomes" id="UP000183766"/>
    </source>
</evidence>
<evidence type="ECO:0000313" key="18">
    <source>
        <dbReference type="Proteomes" id="UP000438288"/>
    </source>
</evidence>
<organism evidence="13 15">
    <name type="scientific">Bacteroides xylanisolvens</name>
    <dbReference type="NCBI Taxonomy" id="371601"/>
    <lineage>
        <taxon>Bacteria</taxon>
        <taxon>Pseudomonadati</taxon>
        <taxon>Bacteroidota</taxon>
        <taxon>Bacteroidia</taxon>
        <taxon>Bacteroidales</taxon>
        <taxon>Bacteroidaceae</taxon>
        <taxon>Bacteroides</taxon>
    </lineage>
</organism>
<dbReference type="GeneID" id="69479435"/>
<evidence type="ECO:0000313" key="13">
    <source>
        <dbReference type="EMBL" id="SEA59386.1"/>
    </source>
</evidence>
<comment type="subunit">
    <text evidence="3">Forms a 24-polypeptide structural core with octahedral symmetry.</text>
</comment>
<accession>A0A1H4CG40</accession>
<evidence type="ECO:0000256" key="4">
    <source>
        <dbReference type="ARBA" id="ARBA00022679"/>
    </source>
</evidence>
<evidence type="ECO:0000313" key="15">
    <source>
        <dbReference type="Proteomes" id="UP000183040"/>
    </source>
</evidence>
<evidence type="ECO:0000256" key="8">
    <source>
        <dbReference type="SAM" id="MobiDB-lite"/>
    </source>
</evidence>
<dbReference type="GO" id="GO:0031405">
    <property type="term" value="F:lipoic acid binding"/>
    <property type="evidence" value="ECO:0007669"/>
    <property type="project" value="TreeGrafter"/>
</dbReference>
<dbReference type="SUPFAM" id="SSF51230">
    <property type="entry name" value="Single hybrid motif"/>
    <property type="match status" value="1"/>
</dbReference>
<dbReference type="EMBL" id="QRYV01000031">
    <property type="protein sequence ID" value="RGV13742.1"/>
    <property type="molecule type" value="Genomic_DNA"/>
</dbReference>
<dbReference type="InterPro" id="IPR001078">
    <property type="entry name" value="2-oxoacid_DH_actylTfrase"/>
</dbReference>
<evidence type="ECO:0000256" key="3">
    <source>
        <dbReference type="ARBA" id="ARBA00011484"/>
    </source>
</evidence>
<dbReference type="InterPro" id="IPR036625">
    <property type="entry name" value="E3-bd_dom_sf"/>
</dbReference>
<keyword evidence="4 7" id="KW-0808">Transferase</keyword>
<gene>
    <name evidence="12" type="ORF">DWW25_13830</name>
    <name evidence="11" type="ORF">GAZ43_22805</name>
    <name evidence="13" type="ORF">SAMN04487924_10940</name>
    <name evidence="14" type="ORF">SAMN05216250_10492</name>
</gene>
<evidence type="ECO:0000313" key="14">
    <source>
        <dbReference type="EMBL" id="SFM38632.1"/>
    </source>
</evidence>
<feature type="domain" description="Lipoyl-binding" evidence="9">
    <location>
        <begin position="3"/>
        <end position="78"/>
    </location>
</feature>
<dbReference type="Proteomes" id="UP000183040">
    <property type="component" value="Unassembled WGS sequence"/>
</dbReference>
<dbReference type="PROSITE" id="PS00189">
    <property type="entry name" value="LIPOYL"/>
    <property type="match status" value="1"/>
</dbReference>
<dbReference type="PROSITE" id="PS51826">
    <property type="entry name" value="PSBD"/>
    <property type="match status" value="1"/>
</dbReference>
<evidence type="ECO:0000259" key="10">
    <source>
        <dbReference type="PROSITE" id="PS51826"/>
    </source>
</evidence>
<proteinExistence type="inferred from homology"/>
<dbReference type="Proteomes" id="UP000438288">
    <property type="component" value="Unassembled WGS sequence"/>
</dbReference>
<evidence type="ECO:0000313" key="17">
    <source>
        <dbReference type="Proteomes" id="UP000283369"/>
    </source>
</evidence>
<comment type="similarity">
    <text evidence="2 7">Belongs to the 2-oxoacid dehydrogenase family.</text>
</comment>
<dbReference type="InterPro" id="IPR023213">
    <property type="entry name" value="CAT-like_dom_sf"/>
</dbReference>
<dbReference type="CDD" id="cd06849">
    <property type="entry name" value="lipoyl_domain"/>
    <property type="match status" value="1"/>
</dbReference>
<dbReference type="Gene3D" id="3.30.559.10">
    <property type="entry name" value="Chloramphenicol acetyltransferase-like domain"/>
    <property type="match status" value="1"/>
</dbReference>
<dbReference type="Proteomes" id="UP000283369">
    <property type="component" value="Unassembled WGS sequence"/>
</dbReference>
<dbReference type="Gene3D" id="2.40.50.100">
    <property type="match status" value="1"/>
</dbReference>
<dbReference type="PANTHER" id="PTHR43178:SF5">
    <property type="entry name" value="LIPOAMIDE ACYLTRANSFERASE COMPONENT OF BRANCHED-CHAIN ALPHA-KETO ACID DEHYDROGENASE COMPLEX, MITOCHONDRIAL"/>
    <property type="match status" value="1"/>
</dbReference>
<reference evidence="15 16" key="1">
    <citation type="submission" date="2016-10" db="EMBL/GenBank/DDBJ databases">
        <authorList>
            <person name="de Groot N.N."/>
        </authorList>
    </citation>
    <scope>NUCLEOTIDE SEQUENCE [LARGE SCALE GENOMIC DNA]</scope>
    <source>
        <strain evidence="14 16">NLAE-zl-C202</strain>
        <strain evidence="13 15">NLAE-zl-G339</strain>
    </source>
</reference>
<dbReference type="PANTHER" id="PTHR43178">
    <property type="entry name" value="DIHYDROLIPOAMIDE ACETYLTRANSFERASE COMPONENT OF PYRUVATE DEHYDROGENASE COMPLEX"/>
    <property type="match status" value="1"/>
</dbReference>
<dbReference type="EMBL" id="FOUM01000004">
    <property type="protein sequence ID" value="SFM38632.1"/>
    <property type="molecule type" value="Genomic_DNA"/>
</dbReference>
<dbReference type="GO" id="GO:0005737">
    <property type="term" value="C:cytoplasm"/>
    <property type="evidence" value="ECO:0007669"/>
    <property type="project" value="TreeGrafter"/>
</dbReference>
<dbReference type="EMBL" id="WDCP01000086">
    <property type="protein sequence ID" value="KAB6336387.1"/>
    <property type="molecule type" value="Genomic_DNA"/>
</dbReference>
<dbReference type="InterPro" id="IPR000089">
    <property type="entry name" value="Biotin_lipoyl"/>
</dbReference>
<dbReference type="AlphaFoldDB" id="A0A1H4CG40"/>
<feature type="domain" description="Peripheral subunit-binding (PSBD)" evidence="10">
    <location>
        <begin position="144"/>
        <end position="184"/>
    </location>
</feature>
<evidence type="ECO:0000313" key="12">
    <source>
        <dbReference type="EMBL" id="RGV13742.1"/>
    </source>
</evidence>
<feature type="region of interest" description="Disordered" evidence="8">
    <location>
        <begin position="222"/>
        <end position="244"/>
    </location>
</feature>
<evidence type="ECO:0000313" key="11">
    <source>
        <dbReference type="EMBL" id="KAB6336387.1"/>
    </source>
</evidence>
<evidence type="ECO:0000256" key="5">
    <source>
        <dbReference type="ARBA" id="ARBA00022823"/>
    </source>
</evidence>
<dbReference type="SUPFAM" id="SSF52777">
    <property type="entry name" value="CoA-dependent acyltransferases"/>
    <property type="match status" value="1"/>
</dbReference>
<name>A0A1H4CG40_9BACE</name>
<dbReference type="InterPro" id="IPR050743">
    <property type="entry name" value="2-oxoacid_DH_E2_comp"/>
</dbReference>
<comment type="cofactor">
    <cofactor evidence="1 7">
        <name>(R)-lipoate</name>
        <dbReference type="ChEBI" id="CHEBI:83088"/>
    </cofactor>
</comment>
<evidence type="ECO:0000259" key="9">
    <source>
        <dbReference type="PROSITE" id="PS50968"/>
    </source>
</evidence>
<dbReference type="RefSeq" id="WP_074706062.1">
    <property type="nucleotide sequence ID" value="NZ_CP072216.1"/>
</dbReference>
<dbReference type="InterPro" id="IPR011053">
    <property type="entry name" value="Single_hybrid_motif"/>
</dbReference>
<reference evidence="12 17" key="2">
    <citation type="submission" date="2018-08" db="EMBL/GenBank/DDBJ databases">
        <title>A genome reference for cultivated species of the human gut microbiota.</title>
        <authorList>
            <person name="Zou Y."/>
            <person name="Xue W."/>
            <person name="Luo G."/>
        </authorList>
    </citation>
    <scope>NUCLEOTIDE SEQUENCE [LARGE SCALE GENOMIC DNA]</scope>
    <source>
        <strain evidence="12 17">AF14-7</strain>
    </source>
</reference>
<dbReference type="GO" id="GO:0016407">
    <property type="term" value="F:acetyltransferase activity"/>
    <property type="evidence" value="ECO:0007669"/>
    <property type="project" value="TreeGrafter"/>
</dbReference>
<evidence type="ECO:0000256" key="1">
    <source>
        <dbReference type="ARBA" id="ARBA00001938"/>
    </source>
</evidence>
<dbReference type="InterPro" id="IPR004167">
    <property type="entry name" value="PSBD"/>
</dbReference>
<dbReference type="Pfam" id="PF00364">
    <property type="entry name" value="Biotin_lipoyl"/>
    <property type="match status" value="1"/>
</dbReference>
<dbReference type="PROSITE" id="PS50968">
    <property type="entry name" value="BIOTINYL_LIPOYL"/>
    <property type="match status" value="1"/>
</dbReference>
<sequence>MSKFEIKMPKLGESITEGTIVSWSVKVGDMIQEDDVLFEVNTAKVSAEIPSPVAGKVVEILYKEGDTVAVGTVVAIIDLDGEEASGTEPASEGTANEGADAGQVAADVSGTSQSAADIAKNQSVNTASTPVDTSKPVAVEEERWYSPVVIQLAREAKIPKEELDAIQGTGYEGRLSKKDIKDYIEKKKRGDMAEQKPASAVAAPAANKPSVVVAPELITPKTSPVASAPAAQSAATSSKSPAPVAMPGVEVKEMDRVRRIIADHMVMSKKVSPHVTNVVEVDVTKLVRWREKNKDAFFRREGVKLTYMPVITEAVAKALAAYPQVNVSVDGYNILFKKHINVGIAVSLNDGNLIVPVVHDADRLNLNGLAVAIDSLALKARDNKLMPEDIDGGTFTITNFGTFKSLFGTPIINQPQVAILGVGYIEKKPAVIETPEGDTIAIRHKMYLSLSYDHRVVDGMLGGNFLHFIADYLENWQG</sequence>
<protein>
    <recommendedName>
        <fullName evidence="7">Dihydrolipoamide acetyltransferase component of pyruvate dehydrogenase complex</fullName>
        <ecNumber evidence="7">2.3.1.-</ecNumber>
    </recommendedName>
</protein>
<dbReference type="Proteomes" id="UP000183766">
    <property type="component" value="Unassembled WGS sequence"/>
</dbReference>
<feature type="compositionally biased region" description="Polar residues" evidence="8">
    <location>
        <begin position="109"/>
        <end position="132"/>
    </location>
</feature>
<dbReference type="SUPFAM" id="SSF47005">
    <property type="entry name" value="Peripheral subunit-binding domain of 2-oxo acid dehydrogenase complex"/>
    <property type="match status" value="1"/>
</dbReference>
<keyword evidence="5 7" id="KW-0450">Lipoyl</keyword>